<dbReference type="GO" id="GO:0031012">
    <property type="term" value="C:extracellular matrix"/>
    <property type="evidence" value="ECO:0007669"/>
    <property type="project" value="TreeGrafter"/>
</dbReference>
<feature type="compositionally biased region" description="Low complexity" evidence="3">
    <location>
        <begin position="199"/>
        <end position="217"/>
    </location>
</feature>
<proteinExistence type="predicted"/>
<sequence>MSVSHYLAIELERYLPDPHPKYAYNYGVNDPTTGDVKEQSEARDGDVVKGQYSLVEPDGSVRTVHYTADPINGFNAVVSKSPGVHPKPVPVHVPVISKPEVETIKLNTTTLMKAGKELGLEMNADKTKSVVSCKNGDTTGDIDIDGNMFEQVEKFRIFGSKKDELTGEFRRLHKAELLELYPGNIIEPPTTTWRITASTKPTTQRSTTTTEQATNTTDRPLRRKVSSSDTFISPTNIYEERYAIKYQGPWLRASLVAYPSFIKWVLEPPLSWDNDEVVHNQPPAHKAVDPTHFSLDKSVVAMAVAVAFPVAAVDVRVSAVSVLLDDCVEAVLLVGGVVDLPGRAIGLFDCVEPLHHVAVSVLPLRLEVLGVGVVH</sequence>
<reference evidence="4" key="1">
    <citation type="submission" date="2022-01" db="EMBL/GenBank/DDBJ databases">
        <authorList>
            <person name="King R."/>
        </authorList>
    </citation>
    <scope>NUCLEOTIDE SEQUENCE</scope>
</reference>
<dbReference type="PROSITE" id="PS00233">
    <property type="entry name" value="CHIT_BIND_RR_1"/>
    <property type="match status" value="1"/>
</dbReference>
<keyword evidence="5" id="KW-1185">Reference proteome</keyword>
<dbReference type="AlphaFoldDB" id="A0A9P0HHH1"/>
<dbReference type="PROSITE" id="PS51155">
    <property type="entry name" value="CHIT_BIND_RR_2"/>
    <property type="match status" value="1"/>
</dbReference>
<dbReference type="EMBL" id="OV725081">
    <property type="protein sequence ID" value="CAH1402121.1"/>
    <property type="molecule type" value="Genomic_DNA"/>
</dbReference>
<dbReference type="GO" id="GO:0042302">
    <property type="term" value="F:structural constituent of cuticle"/>
    <property type="evidence" value="ECO:0007669"/>
    <property type="project" value="UniProtKB-UniRule"/>
</dbReference>
<evidence type="ECO:0000313" key="5">
    <source>
        <dbReference type="Proteomes" id="UP001152798"/>
    </source>
</evidence>
<dbReference type="Pfam" id="PF00379">
    <property type="entry name" value="Chitin_bind_4"/>
    <property type="match status" value="1"/>
</dbReference>
<keyword evidence="1 2" id="KW-0193">Cuticle</keyword>
<gene>
    <name evidence="4" type="ORF">NEZAVI_LOCUS11010</name>
</gene>
<protein>
    <submittedName>
        <fullName evidence="4">Uncharacterized protein</fullName>
    </submittedName>
</protein>
<dbReference type="InterPro" id="IPR051217">
    <property type="entry name" value="Insect_Cuticle_Struc_Prot"/>
</dbReference>
<accession>A0A9P0HHH1</accession>
<dbReference type="GO" id="GO:0005615">
    <property type="term" value="C:extracellular space"/>
    <property type="evidence" value="ECO:0007669"/>
    <property type="project" value="TreeGrafter"/>
</dbReference>
<feature type="region of interest" description="Disordered" evidence="3">
    <location>
        <begin position="199"/>
        <end position="225"/>
    </location>
</feature>
<dbReference type="InterPro" id="IPR031311">
    <property type="entry name" value="CHIT_BIND_RR_consensus"/>
</dbReference>
<evidence type="ECO:0000256" key="1">
    <source>
        <dbReference type="ARBA" id="ARBA00022460"/>
    </source>
</evidence>
<organism evidence="4 5">
    <name type="scientific">Nezara viridula</name>
    <name type="common">Southern green stink bug</name>
    <name type="synonym">Cimex viridulus</name>
    <dbReference type="NCBI Taxonomy" id="85310"/>
    <lineage>
        <taxon>Eukaryota</taxon>
        <taxon>Metazoa</taxon>
        <taxon>Ecdysozoa</taxon>
        <taxon>Arthropoda</taxon>
        <taxon>Hexapoda</taxon>
        <taxon>Insecta</taxon>
        <taxon>Pterygota</taxon>
        <taxon>Neoptera</taxon>
        <taxon>Paraneoptera</taxon>
        <taxon>Hemiptera</taxon>
        <taxon>Heteroptera</taxon>
        <taxon>Panheteroptera</taxon>
        <taxon>Pentatomomorpha</taxon>
        <taxon>Pentatomoidea</taxon>
        <taxon>Pentatomidae</taxon>
        <taxon>Pentatominae</taxon>
        <taxon>Nezara</taxon>
    </lineage>
</organism>
<evidence type="ECO:0000256" key="3">
    <source>
        <dbReference type="SAM" id="MobiDB-lite"/>
    </source>
</evidence>
<dbReference type="PRINTS" id="PR00947">
    <property type="entry name" value="CUTICLE"/>
</dbReference>
<evidence type="ECO:0000313" key="4">
    <source>
        <dbReference type="EMBL" id="CAH1402121.1"/>
    </source>
</evidence>
<dbReference type="InterPro" id="IPR000618">
    <property type="entry name" value="Insect_cuticle"/>
</dbReference>
<dbReference type="PANTHER" id="PTHR12236">
    <property type="entry name" value="STRUCTURAL CONTITUENT OF CUTICLE"/>
    <property type="match status" value="1"/>
</dbReference>
<dbReference type="PANTHER" id="PTHR12236:SF95">
    <property type="entry name" value="CUTICULAR PROTEIN 76BD, ISOFORM C-RELATED"/>
    <property type="match status" value="1"/>
</dbReference>
<name>A0A9P0HHH1_NEZVI</name>
<dbReference type="Proteomes" id="UP001152798">
    <property type="component" value="Chromosome 5"/>
</dbReference>
<evidence type="ECO:0000256" key="2">
    <source>
        <dbReference type="PROSITE-ProRule" id="PRU00497"/>
    </source>
</evidence>